<dbReference type="Proteomes" id="UP001152320">
    <property type="component" value="Chromosome 7"/>
</dbReference>
<feature type="compositionally biased region" description="Low complexity" evidence="1">
    <location>
        <begin position="800"/>
        <end position="813"/>
    </location>
</feature>
<proteinExistence type="predicted"/>
<feature type="region of interest" description="Disordered" evidence="1">
    <location>
        <begin position="58"/>
        <end position="92"/>
    </location>
</feature>
<gene>
    <name evidence="2" type="ORF">HOLleu_16973</name>
</gene>
<dbReference type="AlphaFoldDB" id="A0A9Q1C4W8"/>
<evidence type="ECO:0000313" key="3">
    <source>
        <dbReference type="Proteomes" id="UP001152320"/>
    </source>
</evidence>
<dbReference type="PANTHER" id="PTHR33137:SF4">
    <property type="entry name" value="MEDIATOR OF RNA POLYMERASE II TRANSCRIPTION SUBUNIT 15A-RELATED"/>
    <property type="match status" value="1"/>
</dbReference>
<evidence type="ECO:0000313" key="2">
    <source>
        <dbReference type="EMBL" id="KAJ8039303.1"/>
    </source>
</evidence>
<feature type="region of interest" description="Disordered" evidence="1">
    <location>
        <begin position="800"/>
        <end position="877"/>
    </location>
</feature>
<dbReference type="GO" id="GO:0031490">
    <property type="term" value="F:chromatin DNA binding"/>
    <property type="evidence" value="ECO:0007669"/>
    <property type="project" value="InterPro"/>
</dbReference>
<feature type="region of interest" description="Disordered" evidence="1">
    <location>
        <begin position="556"/>
        <end position="584"/>
    </location>
</feature>
<name>A0A9Q1C4W8_HOLLE</name>
<dbReference type="PANTHER" id="PTHR33137">
    <property type="entry name" value="MEDIATOR OF RNA POLYMERASE II TRANSCRIPTION SUBUNIT 15A-RELATED"/>
    <property type="match status" value="1"/>
</dbReference>
<accession>A0A9Q1C4W8</accession>
<sequence>MKKFLVEEKPGKMAEGVTPVAMHRAVFDENRQVTGYSSDQEVTNAATILCEVSSSNIGQQAQTDEDQTANERGNVTTERRSRRKRKPVRRLSPLEEEPAEIIFENEGGTKSATMGPAKRVNRTLNTKKNSEESGPRNEHFCCDYCQSKFIIPPQRKKRAGRRSWRVGVRYWIDPKTNKRLRLCNACGLRASRNQNPSPDKAEPASTEDKKEYFENVQKFSASLIDELNDPDAERLTCPYFRTRSPCGCIQKFIVGDGSKMDEAKKRAKQLLQLVKEAQRLRAKKFYNVEEVMKKNKRQRKVGIGNGQRKSREYEDLVLSKRVVLKEQLKFCEHAVKRILLYSNNFLHKRLKSDPSMKRRLAKTRGATQKSTKSIEKLPEEECCEDQCVLLAQTHEVLLKEWRERATKGQMEARKVLGEMLTPSGLKTNCYKFITMVTGCSTSTIARVEEQMRKTGGDREPPPHGLKKYWEQQPRAAKLTKKPTEPVVAPSISLATGQRNPLTQSLLNEKQLKDQLAQLKRMQQQLLAQQNQISQQQKLIEKQLALIEQNKQKALQQQQQQQQDRPVQEQQQQQFVIQQHPPGKDTIGLPAIPTSEGGLEAIDPRVQQNMNQLLLEIQNQIASQQVFQIQQQLMSVSEDENQTPSSSTTTMDQPPPSYNVAVALSNGTSTSQQGIPGQVILQALPVTCGDTITIHTQPVDSTSGSATDSGLQMNPRTGSQVSTDDRSQVSSAQSFLVSIPDIIEVDSLEQDSLPDVIEIAESETFTDQLTEALQSRTGQSHLGAESPEVRLLSDLESTISSITPTAPTRSTASILRKKPRNTSSSSSNAASFTRSTMRTACDPPVSMRTALPTSSAQIQSPSTFRPVSQLPGDMLMPSEPLRALSSTNQNLILQSIPVTATIRKSNTQSS</sequence>
<feature type="region of interest" description="Disordered" evidence="1">
    <location>
        <begin position="636"/>
        <end position="655"/>
    </location>
</feature>
<feature type="compositionally biased region" description="Low complexity" evidence="1">
    <location>
        <begin position="820"/>
        <end position="834"/>
    </location>
</feature>
<feature type="compositionally biased region" description="Polar residues" evidence="1">
    <location>
        <begin position="641"/>
        <end position="651"/>
    </location>
</feature>
<comment type="caution">
    <text evidence="2">The sequence shown here is derived from an EMBL/GenBank/DDBJ whole genome shotgun (WGS) entry which is preliminary data.</text>
</comment>
<dbReference type="GO" id="GO:0003713">
    <property type="term" value="F:transcription coactivator activity"/>
    <property type="evidence" value="ECO:0007669"/>
    <property type="project" value="InterPro"/>
</dbReference>
<dbReference type="InterPro" id="IPR044661">
    <property type="entry name" value="MED15a/b/c-like"/>
</dbReference>
<organism evidence="2 3">
    <name type="scientific">Holothuria leucospilota</name>
    <name type="common">Black long sea cucumber</name>
    <name type="synonym">Mertensiothuria leucospilota</name>
    <dbReference type="NCBI Taxonomy" id="206669"/>
    <lineage>
        <taxon>Eukaryota</taxon>
        <taxon>Metazoa</taxon>
        <taxon>Echinodermata</taxon>
        <taxon>Eleutherozoa</taxon>
        <taxon>Echinozoa</taxon>
        <taxon>Holothuroidea</taxon>
        <taxon>Aspidochirotacea</taxon>
        <taxon>Aspidochirotida</taxon>
        <taxon>Holothuriidae</taxon>
        <taxon>Holothuria</taxon>
    </lineage>
</organism>
<feature type="compositionally biased region" description="Polar residues" evidence="1">
    <location>
        <begin position="850"/>
        <end position="865"/>
    </location>
</feature>
<dbReference type="OrthoDB" id="10068017at2759"/>
<dbReference type="EMBL" id="JAIZAY010000007">
    <property type="protein sequence ID" value="KAJ8039303.1"/>
    <property type="molecule type" value="Genomic_DNA"/>
</dbReference>
<feature type="compositionally biased region" description="Basic residues" evidence="1">
    <location>
        <begin position="80"/>
        <end position="89"/>
    </location>
</feature>
<protein>
    <submittedName>
        <fullName evidence="2">Uncharacterized protein</fullName>
    </submittedName>
</protein>
<evidence type="ECO:0000256" key="1">
    <source>
        <dbReference type="SAM" id="MobiDB-lite"/>
    </source>
</evidence>
<feature type="compositionally biased region" description="Low complexity" evidence="1">
    <location>
        <begin position="556"/>
        <end position="578"/>
    </location>
</feature>
<keyword evidence="3" id="KW-1185">Reference proteome</keyword>
<feature type="region of interest" description="Disordered" evidence="1">
    <location>
        <begin position="696"/>
        <end position="726"/>
    </location>
</feature>
<reference evidence="2" key="1">
    <citation type="submission" date="2021-10" db="EMBL/GenBank/DDBJ databases">
        <title>Tropical sea cucumber genome reveals ecological adaptation and Cuvierian tubules defense mechanism.</title>
        <authorList>
            <person name="Chen T."/>
        </authorList>
    </citation>
    <scope>NUCLEOTIDE SEQUENCE</scope>
    <source>
        <strain evidence="2">Nanhai2018</strain>
        <tissue evidence="2">Muscle</tissue>
    </source>
</reference>